<dbReference type="AlphaFoldDB" id="A0A6H9USQ0"/>
<dbReference type="CDD" id="cd01536">
    <property type="entry name" value="PBP1_ABC_sugar_binding-like"/>
    <property type="match status" value="1"/>
</dbReference>
<evidence type="ECO:0000256" key="4">
    <source>
        <dbReference type="SAM" id="SignalP"/>
    </source>
</evidence>
<dbReference type="GO" id="GO:0030246">
    <property type="term" value="F:carbohydrate binding"/>
    <property type="evidence" value="ECO:0007669"/>
    <property type="project" value="UniProtKB-ARBA"/>
</dbReference>
<comment type="subcellular location">
    <subcellularLocation>
        <location evidence="1">Cell envelope</location>
    </subcellularLocation>
</comment>
<dbReference type="PANTHER" id="PTHR46847:SF1">
    <property type="entry name" value="D-ALLOSE-BINDING PERIPLASMIC PROTEIN-RELATED"/>
    <property type="match status" value="1"/>
</dbReference>
<dbReference type="PROSITE" id="PS51257">
    <property type="entry name" value="PROKAR_LIPOPROTEIN"/>
    <property type="match status" value="1"/>
</dbReference>
<proteinExistence type="inferred from homology"/>
<dbReference type="InterPro" id="IPR025997">
    <property type="entry name" value="SBP_2_dom"/>
</dbReference>
<dbReference type="Gene3D" id="3.40.50.2300">
    <property type="match status" value="2"/>
</dbReference>
<dbReference type="RefSeq" id="WP_150954740.1">
    <property type="nucleotide sequence ID" value="NZ_VZRB01000029.1"/>
</dbReference>
<dbReference type="PANTHER" id="PTHR46847">
    <property type="entry name" value="D-ALLOSE-BINDING PERIPLASMIC PROTEIN-RELATED"/>
    <property type="match status" value="1"/>
</dbReference>
<reference evidence="6 7" key="1">
    <citation type="submission" date="2019-09" db="EMBL/GenBank/DDBJ databases">
        <title>Screening of Novel Bioactive Compounds from Soil-Associated.</title>
        <authorList>
            <person name="Zhao S."/>
        </authorList>
    </citation>
    <scope>NUCLEOTIDE SEQUENCE [LARGE SCALE GENOMIC DNA]</scope>
    <source>
        <strain evidence="6 7">HIT-DPA4</strain>
    </source>
</reference>
<accession>A0A6H9USQ0</accession>
<feature type="domain" description="Periplasmic binding protein" evidence="5">
    <location>
        <begin position="40"/>
        <end position="288"/>
    </location>
</feature>
<gene>
    <name evidence="6" type="ORF">F7R91_31715</name>
</gene>
<feature type="signal peptide" evidence="4">
    <location>
        <begin position="1"/>
        <end position="21"/>
    </location>
</feature>
<dbReference type="InterPro" id="IPR028082">
    <property type="entry name" value="Peripla_BP_I"/>
</dbReference>
<dbReference type="SUPFAM" id="SSF53822">
    <property type="entry name" value="Periplasmic binding protein-like I"/>
    <property type="match status" value="1"/>
</dbReference>
<dbReference type="EMBL" id="VZRB01000029">
    <property type="protein sequence ID" value="KAB1141765.1"/>
    <property type="molecule type" value="Genomic_DNA"/>
</dbReference>
<comment type="similarity">
    <text evidence="2">Belongs to the bacterial solute-binding protein 2 family.</text>
</comment>
<dbReference type="Pfam" id="PF13407">
    <property type="entry name" value="Peripla_BP_4"/>
    <property type="match status" value="1"/>
</dbReference>
<evidence type="ECO:0000313" key="7">
    <source>
        <dbReference type="Proteomes" id="UP000442707"/>
    </source>
</evidence>
<evidence type="ECO:0000313" key="6">
    <source>
        <dbReference type="EMBL" id="KAB1141765.1"/>
    </source>
</evidence>
<evidence type="ECO:0000256" key="3">
    <source>
        <dbReference type="ARBA" id="ARBA00022729"/>
    </source>
</evidence>
<evidence type="ECO:0000256" key="2">
    <source>
        <dbReference type="ARBA" id="ARBA00007639"/>
    </source>
</evidence>
<keyword evidence="3 4" id="KW-0732">Signal</keyword>
<name>A0A6H9USQ0_9ACTN</name>
<dbReference type="GO" id="GO:0030313">
    <property type="term" value="C:cell envelope"/>
    <property type="evidence" value="ECO:0007669"/>
    <property type="project" value="UniProtKB-SubCell"/>
</dbReference>
<organism evidence="6 7">
    <name type="scientific">Streptomyces luteolifulvus</name>
    <dbReference type="NCBI Taxonomy" id="2615112"/>
    <lineage>
        <taxon>Bacteria</taxon>
        <taxon>Bacillati</taxon>
        <taxon>Actinomycetota</taxon>
        <taxon>Actinomycetes</taxon>
        <taxon>Kitasatosporales</taxon>
        <taxon>Streptomycetaceae</taxon>
        <taxon>Streptomyces</taxon>
    </lineage>
</organism>
<feature type="chain" id="PRO_5039214556" evidence="4">
    <location>
        <begin position="22"/>
        <end position="324"/>
    </location>
</feature>
<evidence type="ECO:0000256" key="1">
    <source>
        <dbReference type="ARBA" id="ARBA00004196"/>
    </source>
</evidence>
<dbReference type="Proteomes" id="UP000442707">
    <property type="component" value="Unassembled WGS sequence"/>
</dbReference>
<protein>
    <submittedName>
        <fullName evidence="6">Sugar ABC transporter substrate-binding protein</fullName>
    </submittedName>
</protein>
<comment type="caution">
    <text evidence="6">The sequence shown here is derived from an EMBL/GenBank/DDBJ whole genome shotgun (WGS) entry which is preliminary data.</text>
</comment>
<sequence>MKRKRSALALTAALMTTLVTACGGGAETGAKASAGDSYSIGVVRFASSDPGSEGIVQSYLAAAKERGWETSSVDPQGAAGQAVGAISNFVQKQVDLIVVAVFPSDALAAGIKAAKSAGIPVVSIGGGTTDGVPVSLDFGRSNAKPLTEQMVKDTGGKGDLLVLGFTPGLPCVGREEELKAQLKETDIKVTRKEVPIPGQVEAGTEFAQAWLASHPKGSRPLAIWGCFDDPAIGAVSALRQTGRDDVLVYGINGTPAAVKAVKGGDMRATAYVDPATEGKRLADVTPDVIAAGTDAKERTLLPDVHAVTPANVDDFLKKFPGVLR</sequence>
<keyword evidence="7" id="KW-1185">Reference proteome</keyword>
<evidence type="ECO:0000259" key="5">
    <source>
        <dbReference type="Pfam" id="PF13407"/>
    </source>
</evidence>